<organism evidence="1 2">
    <name type="scientific">Kutzneria buriramensis</name>
    <dbReference type="NCBI Taxonomy" id="1045776"/>
    <lineage>
        <taxon>Bacteria</taxon>
        <taxon>Bacillati</taxon>
        <taxon>Actinomycetota</taxon>
        <taxon>Actinomycetes</taxon>
        <taxon>Pseudonocardiales</taxon>
        <taxon>Pseudonocardiaceae</taxon>
        <taxon>Kutzneria</taxon>
    </lineage>
</organism>
<comment type="caution">
    <text evidence="1">The sequence shown here is derived from an EMBL/GenBank/DDBJ whole genome shotgun (WGS) entry which is preliminary data.</text>
</comment>
<name>A0A3E0G5H4_9PSEU</name>
<keyword evidence="2" id="KW-1185">Reference proteome</keyword>
<accession>A0A3E0G5H4</accession>
<protein>
    <submittedName>
        <fullName evidence="1">Uncharacterized protein</fullName>
    </submittedName>
</protein>
<gene>
    <name evidence="1" type="ORF">BCF44_14133</name>
</gene>
<dbReference type="AlphaFoldDB" id="A0A3E0G5H4"/>
<dbReference type="EMBL" id="QUNO01000041">
    <property type="protein sequence ID" value="REH17916.1"/>
    <property type="molecule type" value="Genomic_DNA"/>
</dbReference>
<proteinExistence type="predicted"/>
<dbReference type="Proteomes" id="UP000256269">
    <property type="component" value="Unassembled WGS sequence"/>
</dbReference>
<evidence type="ECO:0000313" key="1">
    <source>
        <dbReference type="EMBL" id="REH17916.1"/>
    </source>
</evidence>
<sequence>MINPTKRLRLFSAARLSRYTHQVPPFTDPITAALARRQAQQVSLEVAAMPAPAETLPLLVDLAAYSPVVGPM</sequence>
<evidence type="ECO:0000313" key="2">
    <source>
        <dbReference type="Proteomes" id="UP000256269"/>
    </source>
</evidence>
<reference evidence="1 2" key="1">
    <citation type="submission" date="2018-08" db="EMBL/GenBank/DDBJ databases">
        <title>Genomic Encyclopedia of Archaeal and Bacterial Type Strains, Phase II (KMG-II): from individual species to whole genera.</title>
        <authorList>
            <person name="Goeker M."/>
        </authorList>
    </citation>
    <scope>NUCLEOTIDE SEQUENCE [LARGE SCALE GENOMIC DNA]</scope>
    <source>
        <strain evidence="1 2">DSM 45791</strain>
    </source>
</reference>